<keyword evidence="6 14" id="KW-0812">Transmembrane</keyword>
<dbReference type="AlphaFoldDB" id="A0A916X0Y5"/>
<evidence type="ECO:0000256" key="10">
    <source>
        <dbReference type="ARBA" id="ARBA00023065"/>
    </source>
</evidence>
<keyword evidence="4" id="KW-1003">Cell membrane</keyword>
<dbReference type="SUPFAM" id="SSF144083">
    <property type="entry name" value="Magnesium transport protein CorA, transmembrane region"/>
    <property type="match status" value="1"/>
</dbReference>
<keyword evidence="16" id="KW-1185">Reference proteome</keyword>
<sequence>MLFLWQVDRSAHSCDTRQGERAFVQETGRTLRSGIMIVAYCPSASGLERVELSAGTPLPATSVWIDLHSPTEDEQAAAEKLMGAAIPKRDEMRSIESSARLYDEPGALVMTAPMPVSSVERGTDQGLVTFVLSSKRLVTVRHGNIKSLDLLSRLVQSDQTVQHMGPAVFFSLMEIMVDGTAEAMERASADHDKLALHVFEDGVSSRRTPVYQEAIRGQGRLSLTVAALHDVCASLARLLLFLDAHAAKVALSDPQKASLQLFGRDIHSIKEHGDALDAKLNYLLDATVGLISLEQNQIGKIFSFLGVIFLPPTLIASVYGMNFENIPELQWRMGFWFSIMMMVTSVLLTFLFFRWRKLL</sequence>
<evidence type="ECO:0000256" key="7">
    <source>
        <dbReference type="ARBA" id="ARBA00022833"/>
    </source>
</evidence>
<dbReference type="Pfam" id="PF01544">
    <property type="entry name" value="CorA"/>
    <property type="match status" value="1"/>
</dbReference>
<evidence type="ECO:0000256" key="4">
    <source>
        <dbReference type="ARBA" id="ARBA00022475"/>
    </source>
</evidence>
<evidence type="ECO:0000313" key="15">
    <source>
        <dbReference type="EMBL" id="GGB51408.1"/>
    </source>
</evidence>
<dbReference type="PANTHER" id="PTHR46494">
    <property type="entry name" value="CORA FAMILY METAL ION TRANSPORTER (EUROFUNG)"/>
    <property type="match status" value="1"/>
</dbReference>
<dbReference type="Gene3D" id="3.30.460.20">
    <property type="entry name" value="CorA soluble domain-like"/>
    <property type="match status" value="1"/>
</dbReference>
<dbReference type="PANTHER" id="PTHR46494:SF3">
    <property type="entry name" value="ZINC TRANSPORT PROTEIN ZNTB"/>
    <property type="match status" value="1"/>
</dbReference>
<keyword evidence="7" id="KW-0862">Zinc</keyword>
<dbReference type="GO" id="GO:0015095">
    <property type="term" value="F:magnesium ion transmembrane transporter activity"/>
    <property type="evidence" value="ECO:0007669"/>
    <property type="project" value="TreeGrafter"/>
</dbReference>
<evidence type="ECO:0000256" key="6">
    <source>
        <dbReference type="ARBA" id="ARBA00022692"/>
    </source>
</evidence>
<feature type="transmembrane region" description="Helical" evidence="14">
    <location>
        <begin position="333"/>
        <end position="353"/>
    </location>
</feature>
<evidence type="ECO:0000256" key="9">
    <source>
        <dbReference type="ARBA" id="ARBA00022989"/>
    </source>
</evidence>
<gene>
    <name evidence="15" type="primary">corA</name>
    <name evidence="15" type="ORF">GCM10011316_24280</name>
</gene>
<protein>
    <submittedName>
        <fullName evidence="15">Magnesium transport protein CorA</fullName>
    </submittedName>
</protein>
<name>A0A916X0Y5_9HYPH</name>
<comment type="caution">
    <text evidence="15">The sequence shown here is derived from an EMBL/GenBank/DDBJ whole genome shotgun (WGS) entry which is preliminary data.</text>
</comment>
<keyword evidence="11 14" id="KW-0472">Membrane</keyword>
<keyword evidence="3" id="KW-0813">Transport</keyword>
<feature type="transmembrane region" description="Helical" evidence="14">
    <location>
        <begin position="301"/>
        <end position="321"/>
    </location>
</feature>
<dbReference type="Gene3D" id="1.20.58.340">
    <property type="entry name" value="Magnesium transport protein CorA, transmembrane region"/>
    <property type="match status" value="1"/>
</dbReference>
<accession>A0A916X0Y5</accession>
<evidence type="ECO:0000256" key="3">
    <source>
        <dbReference type="ARBA" id="ARBA00022448"/>
    </source>
</evidence>
<evidence type="ECO:0000256" key="1">
    <source>
        <dbReference type="ARBA" id="ARBA00004651"/>
    </source>
</evidence>
<evidence type="ECO:0000256" key="13">
    <source>
        <dbReference type="ARBA" id="ARBA00045497"/>
    </source>
</evidence>
<dbReference type="GO" id="GO:0015087">
    <property type="term" value="F:cobalt ion transmembrane transporter activity"/>
    <property type="evidence" value="ECO:0007669"/>
    <property type="project" value="TreeGrafter"/>
</dbReference>
<dbReference type="EMBL" id="BMFA01000007">
    <property type="protein sequence ID" value="GGB51408.1"/>
    <property type="molecule type" value="Genomic_DNA"/>
</dbReference>
<reference evidence="15" key="2">
    <citation type="submission" date="2020-09" db="EMBL/GenBank/DDBJ databases">
        <authorList>
            <person name="Sun Q."/>
            <person name="Zhou Y."/>
        </authorList>
    </citation>
    <scope>NUCLEOTIDE SEQUENCE</scope>
    <source>
        <strain evidence="15">CGMCC 1.12426</strain>
    </source>
</reference>
<dbReference type="FunFam" id="1.20.58.340:FF:000004">
    <property type="entry name" value="Magnesium transport protein CorA"/>
    <property type="match status" value="1"/>
</dbReference>
<dbReference type="InterPro" id="IPR045863">
    <property type="entry name" value="CorA_TM1_TM2"/>
</dbReference>
<evidence type="ECO:0000256" key="12">
    <source>
        <dbReference type="ARBA" id="ARBA00034269"/>
    </source>
</evidence>
<reference evidence="15" key="1">
    <citation type="journal article" date="2014" name="Int. J. Syst. Evol. Microbiol.">
        <title>Complete genome sequence of Corynebacterium casei LMG S-19264T (=DSM 44701T), isolated from a smear-ripened cheese.</title>
        <authorList>
            <consortium name="US DOE Joint Genome Institute (JGI-PGF)"/>
            <person name="Walter F."/>
            <person name="Albersmeier A."/>
            <person name="Kalinowski J."/>
            <person name="Ruckert C."/>
        </authorList>
    </citation>
    <scope>NUCLEOTIDE SEQUENCE</scope>
    <source>
        <strain evidence="15">CGMCC 1.12426</strain>
    </source>
</reference>
<dbReference type="GO" id="GO:0000287">
    <property type="term" value="F:magnesium ion binding"/>
    <property type="evidence" value="ECO:0007669"/>
    <property type="project" value="TreeGrafter"/>
</dbReference>
<keyword evidence="10" id="KW-0406">Ion transport</keyword>
<comment type="similarity">
    <text evidence="2">Belongs to the CorA metal ion transporter (MIT) (TC 1.A.35) family.</text>
</comment>
<comment type="catalytic activity">
    <reaction evidence="12">
        <text>Mg(2+)(in) = Mg(2+)(out)</text>
        <dbReference type="Rhea" id="RHEA:29827"/>
        <dbReference type="ChEBI" id="CHEBI:18420"/>
    </reaction>
</comment>
<evidence type="ECO:0000313" key="16">
    <source>
        <dbReference type="Proteomes" id="UP000605148"/>
    </source>
</evidence>
<comment type="subcellular location">
    <subcellularLocation>
        <location evidence="1">Cell membrane</location>
        <topology evidence="1">Multi-pass membrane protein</topology>
    </subcellularLocation>
</comment>
<dbReference type="GO" id="GO:0005886">
    <property type="term" value="C:plasma membrane"/>
    <property type="evidence" value="ECO:0007669"/>
    <property type="project" value="UniProtKB-SubCell"/>
</dbReference>
<evidence type="ECO:0000256" key="14">
    <source>
        <dbReference type="SAM" id="Phobius"/>
    </source>
</evidence>
<organism evidence="15 16">
    <name type="scientific">Roseibium aquae</name>
    <dbReference type="NCBI Taxonomy" id="1323746"/>
    <lineage>
        <taxon>Bacteria</taxon>
        <taxon>Pseudomonadati</taxon>
        <taxon>Pseudomonadota</taxon>
        <taxon>Alphaproteobacteria</taxon>
        <taxon>Hyphomicrobiales</taxon>
        <taxon>Stappiaceae</taxon>
        <taxon>Roseibium</taxon>
    </lineage>
</organism>
<dbReference type="GO" id="GO:0050897">
    <property type="term" value="F:cobalt ion binding"/>
    <property type="evidence" value="ECO:0007669"/>
    <property type="project" value="TreeGrafter"/>
</dbReference>
<evidence type="ECO:0000256" key="2">
    <source>
        <dbReference type="ARBA" id="ARBA00009765"/>
    </source>
</evidence>
<dbReference type="Proteomes" id="UP000605148">
    <property type="component" value="Unassembled WGS sequence"/>
</dbReference>
<dbReference type="InterPro" id="IPR002523">
    <property type="entry name" value="MgTranspt_CorA/ZnTranspt_ZntB"/>
</dbReference>
<evidence type="ECO:0000256" key="11">
    <source>
        <dbReference type="ARBA" id="ARBA00023136"/>
    </source>
</evidence>
<comment type="function">
    <text evidence="13">Mediates influx of magnesium ions. Alternates between open and closed states. Activated by low cytoplasmic Mg(2+) levels. Inactive when cytoplasmic Mg(2+) levels are high.</text>
</comment>
<evidence type="ECO:0000256" key="8">
    <source>
        <dbReference type="ARBA" id="ARBA00022842"/>
    </source>
</evidence>
<proteinExistence type="inferred from homology"/>
<keyword evidence="8" id="KW-0460">Magnesium</keyword>
<dbReference type="InterPro" id="IPR045861">
    <property type="entry name" value="CorA_cytoplasmic_dom"/>
</dbReference>
<keyword evidence="9 14" id="KW-1133">Transmembrane helix</keyword>
<dbReference type="SUPFAM" id="SSF143865">
    <property type="entry name" value="CorA soluble domain-like"/>
    <property type="match status" value="1"/>
</dbReference>
<evidence type="ECO:0000256" key="5">
    <source>
        <dbReference type="ARBA" id="ARBA00022519"/>
    </source>
</evidence>
<keyword evidence="5" id="KW-0997">Cell inner membrane</keyword>